<dbReference type="InterPro" id="IPR019821">
    <property type="entry name" value="Kinesin_motor_CS"/>
</dbReference>
<name>A0AA36JPV4_9DINO</name>
<feature type="coiled-coil region" evidence="8">
    <location>
        <begin position="422"/>
        <end position="470"/>
    </location>
</feature>
<comment type="subcellular location">
    <subcellularLocation>
        <location evidence="1">Cytoplasm</location>
    </subcellularLocation>
</comment>
<dbReference type="Gene3D" id="3.40.850.10">
    <property type="entry name" value="Kinesin motor domain"/>
    <property type="match status" value="1"/>
</dbReference>
<dbReference type="InterPro" id="IPR001752">
    <property type="entry name" value="Kinesin_motor_dom"/>
</dbReference>
<keyword evidence="3 6" id="KW-0547">Nucleotide-binding</keyword>
<dbReference type="PANTHER" id="PTHR47969:SF15">
    <property type="entry name" value="CHROMOSOME-ASSOCIATED KINESIN KIF4A-RELATED"/>
    <property type="match status" value="1"/>
</dbReference>
<dbReference type="InterPro" id="IPR036961">
    <property type="entry name" value="Kinesin_motor_dom_sf"/>
</dbReference>
<dbReference type="GO" id="GO:0007052">
    <property type="term" value="P:mitotic spindle organization"/>
    <property type="evidence" value="ECO:0007669"/>
    <property type="project" value="TreeGrafter"/>
</dbReference>
<organism evidence="11 12">
    <name type="scientific">Effrenium voratum</name>
    <dbReference type="NCBI Taxonomy" id="2562239"/>
    <lineage>
        <taxon>Eukaryota</taxon>
        <taxon>Sar</taxon>
        <taxon>Alveolata</taxon>
        <taxon>Dinophyceae</taxon>
        <taxon>Suessiales</taxon>
        <taxon>Symbiodiniaceae</taxon>
        <taxon>Effrenium</taxon>
    </lineage>
</organism>
<dbReference type="PROSITE" id="PS00411">
    <property type="entry name" value="KINESIN_MOTOR_1"/>
    <property type="match status" value="1"/>
</dbReference>
<keyword evidence="6 7" id="KW-0505">Motor protein</keyword>
<dbReference type="GO" id="GO:0005737">
    <property type="term" value="C:cytoplasm"/>
    <property type="evidence" value="ECO:0007669"/>
    <property type="project" value="UniProtKB-SubCell"/>
</dbReference>
<evidence type="ECO:0000256" key="5">
    <source>
        <dbReference type="ARBA" id="ARBA00023054"/>
    </source>
</evidence>
<dbReference type="SUPFAM" id="SSF52540">
    <property type="entry name" value="P-loop containing nucleoside triphosphate hydrolases"/>
    <property type="match status" value="1"/>
</dbReference>
<evidence type="ECO:0000256" key="8">
    <source>
        <dbReference type="SAM" id="Coils"/>
    </source>
</evidence>
<dbReference type="PROSITE" id="PS50067">
    <property type="entry name" value="KINESIN_MOTOR_2"/>
    <property type="match status" value="1"/>
</dbReference>
<protein>
    <recommendedName>
        <fullName evidence="7">Kinesin-like protein</fullName>
    </recommendedName>
</protein>
<evidence type="ECO:0000256" key="7">
    <source>
        <dbReference type="RuleBase" id="RU000394"/>
    </source>
</evidence>
<dbReference type="GO" id="GO:0051231">
    <property type="term" value="P:spindle elongation"/>
    <property type="evidence" value="ECO:0007669"/>
    <property type="project" value="TreeGrafter"/>
</dbReference>
<dbReference type="AlphaFoldDB" id="A0AA36JPV4"/>
<dbReference type="SMART" id="SM00129">
    <property type="entry name" value="KISc"/>
    <property type="match status" value="1"/>
</dbReference>
<dbReference type="Proteomes" id="UP001178507">
    <property type="component" value="Unassembled WGS sequence"/>
</dbReference>
<dbReference type="InterPro" id="IPR027640">
    <property type="entry name" value="Kinesin-like_fam"/>
</dbReference>
<keyword evidence="5 8" id="KW-0175">Coiled coil</keyword>
<proteinExistence type="inferred from homology"/>
<feature type="binding site" evidence="6">
    <location>
        <begin position="147"/>
        <end position="154"/>
    </location>
    <ligand>
        <name>ATP</name>
        <dbReference type="ChEBI" id="CHEBI:30616"/>
    </ligand>
</feature>
<keyword evidence="2" id="KW-0963">Cytoplasm</keyword>
<evidence type="ECO:0000256" key="6">
    <source>
        <dbReference type="PROSITE-ProRule" id="PRU00283"/>
    </source>
</evidence>
<gene>
    <name evidence="11" type="ORF">EVOR1521_LOCUS30594</name>
</gene>
<evidence type="ECO:0000256" key="3">
    <source>
        <dbReference type="ARBA" id="ARBA00022741"/>
    </source>
</evidence>
<dbReference type="EMBL" id="CAUJNA010003772">
    <property type="protein sequence ID" value="CAJ1409515.1"/>
    <property type="molecule type" value="Genomic_DNA"/>
</dbReference>
<dbReference type="InterPro" id="IPR027417">
    <property type="entry name" value="P-loop_NTPase"/>
</dbReference>
<dbReference type="PANTHER" id="PTHR47969">
    <property type="entry name" value="CHROMOSOME-ASSOCIATED KINESIN KIF4A-RELATED"/>
    <property type="match status" value="1"/>
</dbReference>
<feature type="compositionally biased region" description="Low complexity" evidence="9">
    <location>
        <begin position="29"/>
        <end position="59"/>
    </location>
</feature>
<evidence type="ECO:0000313" key="12">
    <source>
        <dbReference type="Proteomes" id="UP001178507"/>
    </source>
</evidence>
<evidence type="ECO:0000256" key="4">
    <source>
        <dbReference type="ARBA" id="ARBA00022840"/>
    </source>
</evidence>
<evidence type="ECO:0000313" key="11">
    <source>
        <dbReference type="EMBL" id="CAJ1409515.1"/>
    </source>
</evidence>
<sequence>MVIEGALKEKLEALKFKPNSRRTGKPLVGTGTAASAASGASTAALAPPTPPSSTTSASRSAGLAVHVAVRCRPPRSGEVVQISAEDAGDKTALKLSTREGTSSVEGRTFRCNTYLSPEALQDDVAKLAAPLVQHTMEGGFGSILCHGITGSGKTYCMSGSMEGNNPSLGLVHGVGRRIFEHIRDQAATGKVFLVEASYAQIYSPDGTSEKIMDLLADAEDLEVKPDPRNPQSYVCAGLQRVPIRSLDDMQQLVSKGRQRCSAKEAAGVEASRSHCILTLSVESLLEQSSAPEVARGKLVLVDLAGSEAMLKAPSDVARRQALSINRTLASLSLAVNSSSPSQVKGSSLTQLLRDCMGGSARTLVIATIGPELDDLEETAKTLTYAQQMMTSLTARASGAGLHRIDQEQSALMQMKDRHNECIRMLREKVSDSREEEQEERRRLQQEMSEINNRLLTKDSAEKTLEELRQQQFSKMDEMRTEISQAMSEQMDQLRKQSQLELDQLKASVEKSQQEQERVKREAEVHEAAVAKLQVTLQDAQQAKAVAEQEAAALKVNLATAEERAKGLQCRQEELSKERAEFNEERKTLRQQGEQQWQRLAKVEADLSQFRSEAEAQRKEIERLNTAREEEGKTIRAEREAWRARERDMQAEVSDLQKKLDDIRKESEIQAFKVSKDHDDNVSKLKAQIEKLEVEAKAREDKLTEAQKNVANLEEERTMALHREEAIRQSSSAEIRKWQEELEQTKQSEQELMRMLEEVDGIIASGNQ</sequence>
<dbReference type="Pfam" id="PF00225">
    <property type="entry name" value="Kinesin"/>
    <property type="match status" value="1"/>
</dbReference>
<dbReference type="GO" id="GO:0005524">
    <property type="term" value="F:ATP binding"/>
    <property type="evidence" value="ECO:0007669"/>
    <property type="project" value="UniProtKB-UniRule"/>
</dbReference>
<dbReference type="GO" id="GO:0003777">
    <property type="term" value="F:microtubule motor activity"/>
    <property type="evidence" value="ECO:0007669"/>
    <property type="project" value="InterPro"/>
</dbReference>
<dbReference type="PRINTS" id="PR00380">
    <property type="entry name" value="KINESINHEAVY"/>
</dbReference>
<evidence type="ECO:0000256" key="9">
    <source>
        <dbReference type="SAM" id="MobiDB-lite"/>
    </source>
</evidence>
<comment type="caution">
    <text evidence="11">The sequence shown here is derived from an EMBL/GenBank/DDBJ whole genome shotgun (WGS) entry which is preliminary data.</text>
</comment>
<reference evidence="11" key="1">
    <citation type="submission" date="2023-08" db="EMBL/GenBank/DDBJ databases">
        <authorList>
            <person name="Chen Y."/>
            <person name="Shah S."/>
            <person name="Dougan E. K."/>
            <person name="Thang M."/>
            <person name="Chan C."/>
        </authorList>
    </citation>
    <scope>NUCLEOTIDE SEQUENCE</scope>
</reference>
<feature type="region of interest" description="Disordered" evidence="9">
    <location>
        <begin position="17"/>
        <end position="59"/>
    </location>
</feature>
<feature type="coiled-coil region" evidence="8">
    <location>
        <begin position="494"/>
        <end position="758"/>
    </location>
</feature>
<evidence type="ECO:0000256" key="2">
    <source>
        <dbReference type="ARBA" id="ARBA00022490"/>
    </source>
</evidence>
<keyword evidence="7" id="KW-0493">Microtubule</keyword>
<dbReference type="GO" id="GO:0008017">
    <property type="term" value="F:microtubule binding"/>
    <property type="evidence" value="ECO:0007669"/>
    <property type="project" value="InterPro"/>
</dbReference>
<feature type="domain" description="Kinesin motor" evidence="10">
    <location>
        <begin position="64"/>
        <end position="391"/>
    </location>
</feature>
<dbReference type="GO" id="GO:0005874">
    <property type="term" value="C:microtubule"/>
    <property type="evidence" value="ECO:0007669"/>
    <property type="project" value="UniProtKB-KW"/>
</dbReference>
<evidence type="ECO:0000256" key="1">
    <source>
        <dbReference type="ARBA" id="ARBA00004496"/>
    </source>
</evidence>
<evidence type="ECO:0000259" key="10">
    <source>
        <dbReference type="PROSITE" id="PS50067"/>
    </source>
</evidence>
<accession>A0AA36JPV4</accession>
<comment type="similarity">
    <text evidence="6 7">Belongs to the TRAFAC class myosin-kinesin ATPase superfamily. Kinesin family.</text>
</comment>
<keyword evidence="12" id="KW-1185">Reference proteome</keyword>
<dbReference type="GO" id="GO:0007018">
    <property type="term" value="P:microtubule-based movement"/>
    <property type="evidence" value="ECO:0007669"/>
    <property type="project" value="InterPro"/>
</dbReference>
<keyword evidence="4 6" id="KW-0067">ATP-binding</keyword>
<dbReference type="GO" id="GO:0005875">
    <property type="term" value="C:microtubule associated complex"/>
    <property type="evidence" value="ECO:0007669"/>
    <property type="project" value="TreeGrafter"/>
</dbReference>